<dbReference type="EMBL" id="JAZGQO010000016">
    <property type="protein sequence ID" value="KAK6168526.1"/>
    <property type="molecule type" value="Genomic_DNA"/>
</dbReference>
<comment type="caution">
    <text evidence="3">The sequence shown here is derived from an EMBL/GenBank/DDBJ whole genome shotgun (WGS) entry which is preliminary data.</text>
</comment>
<feature type="compositionally biased region" description="Polar residues" evidence="1">
    <location>
        <begin position="450"/>
        <end position="468"/>
    </location>
</feature>
<dbReference type="Proteomes" id="UP001347796">
    <property type="component" value="Unassembled WGS sequence"/>
</dbReference>
<feature type="signal peptide" evidence="2">
    <location>
        <begin position="1"/>
        <end position="24"/>
    </location>
</feature>
<evidence type="ECO:0000313" key="4">
    <source>
        <dbReference type="Proteomes" id="UP001347796"/>
    </source>
</evidence>
<dbReference type="AlphaFoldDB" id="A0AAN8G690"/>
<reference evidence="3 4" key="1">
    <citation type="submission" date="2024-01" db="EMBL/GenBank/DDBJ databases">
        <title>The genome of the rayed Mediterranean limpet Patella caerulea (Linnaeus, 1758).</title>
        <authorList>
            <person name="Anh-Thu Weber A."/>
            <person name="Halstead-Nussloch G."/>
        </authorList>
    </citation>
    <scope>NUCLEOTIDE SEQUENCE [LARGE SCALE GENOMIC DNA]</scope>
    <source>
        <strain evidence="3">AATW-2023a</strain>
        <tissue evidence="3">Whole specimen</tissue>
    </source>
</reference>
<feature type="chain" id="PRO_5043017221" evidence="2">
    <location>
        <begin position="25"/>
        <end position="541"/>
    </location>
</feature>
<accession>A0AAN8G690</accession>
<evidence type="ECO:0000256" key="2">
    <source>
        <dbReference type="SAM" id="SignalP"/>
    </source>
</evidence>
<keyword evidence="2" id="KW-0732">Signal</keyword>
<name>A0AAN8G690_PATCE</name>
<keyword evidence="4" id="KW-1185">Reference proteome</keyword>
<feature type="compositionally biased region" description="Polar residues" evidence="1">
    <location>
        <begin position="406"/>
        <end position="430"/>
    </location>
</feature>
<protein>
    <submittedName>
        <fullName evidence="3">Uncharacterized protein</fullName>
    </submittedName>
</protein>
<organism evidence="3 4">
    <name type="scientific">Patella caerulea</name>
    <name type="common">Rayed Mediterranean limpet</name>
    <dbReference type="NCBI Taxonomy" id="87958"/>
    <lineage>
        <taxon>Eukaryota</taxon>
        <taxon>Metazoa</taxon>
        <taxon>Spiralia</taxon>
        <taxon>Lophotrochozoa</taxon>
        <taxon>Mollusca</taxon>
        <taxon>Gastropoda</taxon>
        <taxon>Patellogastropoda</taxon>
        <taxon>Patelloidea</taxon>
        <taxon>Patellidae</taxon>
        <taxon>Patella</taxon>
    </lineage>
</organism>
<gene>
    <name evidence="3" type="ORF">SNE40_021039</name>
</gene>
<proteinExistence type="predicted"/>
<sequence>MDKLLYLCLSFGIALNLEIVFVKATTTESPSLLNDERIPGPNAVQIPSWIKCMRLPSKINSTRQNLALGSLHWCRNVDVILPCLEEELIQTADNNPLDFFASLTKSPGSLKKRSDELCSMNPEYTEDLNCARNRSEMGMAECSIRFKQSVDYLYFIRNMQDITEEMLITMACDITTETSRCMNQEYPSCSVETRQFLLGYYGLFSNSDCVYNASLPDQPDRLPTAVEETILMKCGLEASSSVNISSRPPLNATVQAVIITVLLEDCRLYRQRFQCFERELPAATTFLDVWQKQTFNFERAIAANDRFCANTDEFISKLTPSCVDSFDRLLQVCERAYGVRIRTAEFYYKEDNTSLDLKQEACNASLERAKCLKEAITTCGDYESDEYSTSQYDMLPDFCLQQTSTQSINDDTESVPNTTRKSVVTTQPIETTAIDGTARSYQPGEETDGHSSMMQPEITNSPSLSDVTEQLPHDKDEQQLPDATTLPVSTTESPIASTKQSKPTTLPAKSAVVGRTNDKNAATSPAQALVLMMLSYLVHTL</sequence>
<evidence type="ECO:0000313" key="3">
    <source>
        <dbReference type="EMBL" id="KAK6168526.1"/>
    </source>
</evidence>
<evidence type="ECO:0000256" key="1">
    <source>
        <dbReference type="SAM" id="MobiDB-lite"/>
    </source>
</evidence>
<feature type="region of interest" description="Disordered" evidence="1">
    <location>
        <begin position="406"/>
        <end position="522"/>
    </location>
</feature>
<feature type="compositionally biased region" description="Polar residues" evidence="1">
    <location>
        <begin position="486"/>
        <end position="504"/>
    </location>
</feature>